<reference evidence="2 3" key="1">
    <citation type="submission" date="2024-01" db="EMBL/GenBank/DDBJ databases">
        <authorList>
            <person name="Waweru B."/>
        </authorList>
    </citation>
    <scope>NUCLEOTIDE SEQUENCE [LARGE SCALE GENOMIC DNA]</scope>
</reference>
<keyword evidence="3" id="KW-1185">Reference proteome</keyword>
<keyword evidence="1" id="KW-0472">Membrane</keyword>
<dbReference type="Proteomes" id="UP001314170">
    <property type="component" value="Unassembled WGS sequence"/>
</dbReference>
<dbReference type="EMBL" id="CAWUPB010000994">
    <property type="protein sequence ID" value="CAK7336372.1"/>
    <property type="molecule type" value="Genomic_DNA"/>
</dbReference>
<accession>A0AAV1RLU8</accession>
<protein>
    <submittedName>
        <fullName evidence="2">Uncharacterized protein</fullName>
    </submittedName>
</protein>
<organism evidence="2 3">
    <name type="scientific">Dovyalis caffra</name>
    <dbReference type="NCBI Taxonomy" id="77055"/>
    <lineage>
        <taxon>Eukaryota</taxon>
        <taxon>Viridiplantae</taxon>
        <taxon>Streptophyta</taxon>
        <taxon>Embryophyta</taxon>
        <taxon>Tracheophyta</taxon>
        <taxon>Spermatophyta</taxon>
        <taxon>Magnoliopsida</taxon>
        <taxon>eudicotyledons</taxon>
        <taxon>Gunneridae</taxon>
        <taxon>Pentapetalae</taxon>
        <taxon>rosids</taxon>
        <taxon>fabids</taxon>
        <taxon>Malpighiales</taxon>
        <taxon>Salicaceae</taxon>
        <taxon>Flacourtieae</taxon>
        <taxon>Dovyalis</taxon>
    </lineage>
</organism>
<keyword evidence="1" id="KW-1133">Transmembrane helix</keyword>
<feature type="transmembrane region" description="Helical" evidence="1">
    <location>
        <begin position="21"/>
        <end position="44"/>
    </location>
</feature>
<gene>
    <name evidence="2" type="ORF">DCAF_LOCUS11380</name>
</gene>
<evidence type="ECO:0000256" key="1">
    <source>
        <dbReference type="SAM" id="Phobius"/>
    </source>
</evidence>
<keyword evidence="1" id="KW-0812">Transmembrane</keyword>
<dbReference type="AlphaFoldDB" id="A0AAV1RLU8"/>
<evidence type="ECO:0000313" key="2">
    <source>
        <dbReference type="EMBL" id="CAK7336372.1"/>
    </source>
</evidence>
<name>A0AAV1RLU8_9ROSI</name>
<comment type="caution">
    <text evidence="2">The sequence shown here is derived from an EMBL/GenBank/DDBJ whole genome shotgun (WGS) entry which is preliminary data.</text>
</comment>
<proteinExistence type="predicted"/>
<evidence type="ECO:0000313" key="3">
    <source>
        <dbReference type="Proteomes" id="UP001314170"/>
    </source>
</evidence>
<sequence>MTHSCNSQVLLKRFSNLRVEGLVMFSMPLLVKALPIGCIVPPFLSSPSQLWVLTCKLNVPVDLSRFLKE</sequence>